<protein>
    <submittedName>
        <fullName evidence="2">Uncharacterized protein</fullName>
    </submittedName>
</protein>
<reference evidence="2" key="1">
    <citation type="submission" date="2021-02" db="EMBL/GenBank/DDBJ databases">
        <authorList>
            <person name="Nowell W R."/>
        </authorList>
    </citation>
    <scope>NUCLEOTIDE SEQUENCE</scope>
</reference>
<evidence type="ECO:0000313" key="2">
    <source>
        <dbReference type="EMBL" id="CAF5087056.1"/>
    </source>
</evidence>
<feature type="compositionally biased region" description="Low complexity" evidence="1">
    <location>
        <begin position="97"/>
        <end position="115"/>
    </location>
</feature>
<accession>A0A8S3EUT4</accession>
<organism evidence="2 3">
    <name type="scientific">Rotaria magnacalcarata</name>
    <dbReference type="NCBI Taxonomy" id="392030"/>
    <lineage>
        <taxon>Eukaryota</taxon>
        <taxon>Metazoa</taxon>
        <taxon>Spiralia</taxon>
        <taxon>Gnathifera</taxon>
        <taxon>Rotifera</taxon>
        <taxon>Eurotatoria</taxon>
        <taxon>Bdelloidea</taxon>
        <taxon>Philodinida</taxon>
        <taxon>Philodinidae</taxon>
        <taxon>Rotaria</taxon>
    </lineage>
</organism>
<comment type="caution">
    <text evidence="2">The sequence shown here is derived from an EMBL/GenBank/DDBJ whole genome shotgun (WGS) entry which is preliminary data.</text>
</comment>
<feature type="region of interest" description="Disordered" evidence="1">
    <location>
        <begin position="85"/>
        <end position="119"/>
    </location>
</feature>
<dbReference type="AlphaFoldDB" id="A0A8S3EUT4"/>
<feature type="region of interest" description="Disordered" evidence="1">
    <location>
        <begin position="1"/>
        <end position="22"/>
    </location>
</feature>
<dbReference type="Proteomes" id="UP000681720">
    <property type="component" value="Unassembled WGS sequence"/>
</dbReference>
<gene>
    <name evidence="2" type="ORF">GIL414_LOCUS62025</name>
</gene>
<sequence>MGSSSDIITVDLTPSTPDTQTSTYPIMPKSQYTASDMKDKASATCNLCKDIVCHVNVCTSNYNRHLQRRNKAEYELWSQNPSFKEKKNDNKFKQVSLEDSLSSSPSSHTSKYGPSHPRQRLAKKSAFIQAMNIVDQKFRVPSRRSITSDYLPKLRQHITKRLKHACSSTDFLSLTFDGWTGRRMRAFLRCYNALY</sequence>
<evidence type="ECO:0000313" key="3">
    <source>
        <dbReference type="Proteomes" id="UP000681720"/>
    </source>
</evidence>
<proteinExistence type="predicted"/>
<evidence type="ECO:0000256" key="1">
    <source>
        <dbReference type="SAM" id="MobiDB-lite"/>
    </source>
</evidence>
<name>A0A8S3EUT4_9BILA</name>
<dbReference type="EMBL" id="CAJOBJ010247072">
    <property type="protein sequence ID" value="CAF5087056.1"/>
    <property type="molecule type" value="Genomic_DNA"/>
</dbReference>